<dbReference type="PRINTS" id="PR01595">
    <property type="entry name" value="SYCDCHAPRONE"/>
</dbReference>
<dbReference type="Proteomes" id="UP000007564">
    <property type="component" value="Chromosome"/>
</dbReference>
<dbReference type="RefSeq" id="WP_003809884.1">
    <property type="nucleotide sequence ID" value="NC_019382.1"/>
</dbReference>
<dbReference type="PIRSF" id="PIRSF003165">
    <property type="entry name" value="Chaperone_SicA"/>
    <property type="match status" value="1"/>
</dbReference>
<dbReference type="OrthoDB" id="8908818at2"/>
<dbReference type="InterPro" id="IPR005415">
    <property type="entry name" value="T3SS_Ca_resp_chp_LcrH/SycD"/>
</dbReference>
<dbReference type="NCBIfam" id="TIGR02552">
    <property type="entry name" value="LcrH_SycD"/>
    <property type="match status" value="1"/>
</dbReference>
<reference evidence="1" key="1">
    <citation type="journal article" date="2012" name="BMC Genomics">
        <title>Comparative genomics of the classical Bordetella subspecies: the evolution and exchange of virulence-associated diversity amongst closely related pathogens.</title>
        <authorList>
            <person name="Park J."/>
            <person name="Zhang Y."/>
            <person name="Buboltz A.M."/>
            <person name="Zhang X."/>
            <person name="Schuster S.C."/>
            <person name="Ahuja U."/>
            <person name="Liu M."/>
            <person name="Miller J.F."/>
            <person name="Sebaihia M."/>
            <person name="Bentley S.D."/>
            <person name="Parkhill J."/>
            <person name="Harvill E.T."/>
        </authorList>
    </citation>
    <scope>NUCLEOTIDE SEQUENCE [LARGE SCALE GENOMIC DNA]</scope>
    <source>
        <strain evidence="1">253</strain>
    </source>
</reference>
<dbReference type="InterPro" id="IPR011990">
    <property type="entry name" value="TPR-like_helical_dom_sf"/>
</dbReference>
<protein>
    <submittedName>
        <fullName evidence="1">Putative regulatory protein</fullName>
    </submittedName>
</protein>
<dbReference type="EMBL" id="HE965806">
    <property type="protein sequence ID" value="CCJ53754.1"/>
    <property type="molecule type" value="Genomic_DNA"/>
</dbReference>
<dbReference type="SUPFAM" id="SSF48452">
    <property type="entry name" value="TPR-like"/>
    <property type="match status" value="1"/>
</dbReference>
<proteinExistence type="predicted"/>
<gene>
    <name evidence="1" type="primary">bcrH1</name>
    <name evidence="1" type="ORF">BN112_1837</name>
</gene>
<name>A0A0C6P1Z0_BORBO</name>
<organism evidence="1">
    <name type="scientific">Bordetella bronchiseptica 253</name>
    <dbReference type="NCBI Taxonomy" id="568707"/>
    <lineage>
        <taxon>Bacteria</taxon>
        <taxon>Pseudomonadati</taxon>
        <taxon>Pseudomonadota</taxon>
        <taxon>Betaproteobacteria</taxon>
        <taxon>Burkholderiales</taxon>
        <taxon>Alcaligenaceae</taxon>
        <taxon>Bordetella</taxon>
    </lineage>
</organism>
<dbReference type="Gene3D" id="1.25.40.10">
    <property type="entry name" value="Tetratricopeptide repeat domain"/>
    <property type="match status" value="1"/>
</dbReference>
<dbReference type="AlphaFoldDB" id="A0A0C6P1Z0"/>
<dbReference type="HOGENOM" id="CLU_093829_2_1_4"/>
<accession>A0A0C6P1Z0</accession>
<sequence>MPKSAEQGGSPASASHEALRHILDAGASMGSLQGLDEAQQQALYAIAHGAYEQGRYADALKMFCLLVACDPLEARYLLALGAAAQELGLYEHALQQYAAAAALQLDSPRPLLHGAECLYALGRRRDALDTLDMVLELCGSPEHAALRERAESLRRSYARAD</sequence>
<dbReference type="InterPro" id="IPR016379">
    <property type="entry name" value="T3SS_Ca_resp_chp_LcrH/SycD_sub"/>
</dbReference>
<dbReference type="KEGG" id="bbh:BN112_1837"/>
<reference evidence="1" key="2">
    <citation type="submission" date="2012-07" db="EMBL/GenBank/DDBJ databases">
        <authorList>
            <person name="Aslett M."/>
        </authorList>
    </citation>
    <scope>NUCLEOTIDE SEQUENCE</scope>
    <source>
        <strain evidence="1">253</strain>
    </source>
</reference>
<evidence type="ECO:0000313" key="1">
    <source>
        <dbReference type="EMBL" id="CCJ53754.1"/>
    </source>
</evidence>